<sequence length="161" mass="18188">MRIPFSGYSSGDYVKQSATITSLNGRSFVSLVGAGTSLKAFILEANGLNLSNYGDQKYSLNLVHEHARILKRYGLKQMHELSDKVAKDVAKHYFNVMAIRHPFDRLVAYYRDEMVDTDKSSNHPKIAAAILREFRPQLFVNNKTLSKMNYPQQAVGAPTFK</sequence>
<evidence type="ECO:0008006" key="3">
    <source>
        <dbReference type="Google" id="ProtNLM"/>
    </source>
</evidence>
<gene>
    <name evidence="1" type="ORF">LSH36_1393g00008</name>
</gene>
<dbReference type="GO" id="GO:0016020">
    <property type="term" value="C:membrane"/>
    <property type="evidence" value="ECO:0007669"/>
    <property type="project" value="InterPro"/>
</dbReference>
<evidence type="ECO:0000313" key="2">
    <source>
        <dbReference type="Proteomes" id="UP001208570"/>
    </source>
</evidence>
<keyword evidence="2" id="KW-1185">Reference proteome</keyword>
<protein>
    <recommendedName>
        <fullName evidence="3">Sulfotransferase family protein</fullName>
    </recommendedName>
</protein>
<comment type="caution">
    <text evidence="1">The sequence shown here is derived from an EMBL/GenBank/DDBJ whole genome shotgun (WGS) entry which is preliminary data.</text>
</comment>
<dbReference type="EMBL" id="JAODUP010001392">
    <property type="protein sequence ID" value="KAK2140321.1"/>
    <property type="molecule type" value="Genomic_DNA"/>
</dbReference>
<dbReference type="Proteomes" id="UP001208570">
    <property type="component" value="Unassembled WGS sequence"/>
</dbReference>
<dbReference type="AlphaFoldDB" id="A0AAD9MQS5"/>
<evidence type="ECO:0000313" key="1">
    <source>
        <dbReference type="EMBL" id="KAK2140321.1"/>
    </source>
</evidence>
<dbReference type="GO" id="GO:0008146">
    <property type="term" value="F:sulfotransferase activity"/>
    <property type="evidence" value="ECO:0007669"/>
    <property type="project" value="InterPro"/>
</dbReference>
<dbReference type="Pfam" id="PF03567">
    <property type="entry name" value="Sulfotransfer_2"/>
    <property type="match status" value="1"/>
</dbReference>
<dbReference type="InterPro" id="IPR005331">
    <property type="entry name" value="Sulfotransferase"/>
</dbReference>
<organism evidence="1 2">
    <name type="scientific">Paralvinella palmiformis</name>
    <dbReference type="NCBI Taxonomy" id="53620"/>
    <lineage>
        <taxon>Eukaryota</taxon>
        <taxon>Metazoa</taxon>
        <taxon>Spiralia</taxon>
        <taxon>Lophotrochozoa</taxon>
        <taxon>Annelida</taxon>
        <taxon>Polychaeta</taxon>
        <taxon>Sedentaria</taxon>
        <taxon>Canalipalpata</taxon>
        <taxon>Terebellida</taxon>
        <taxon>Terebelliformia</taxon>
        <taxon>Alvinellidae</taxon>
        <taxon>Paralvinella</taxon>
    </lineage>
</organism>
<name>A0AAD9MQS5_9ANNE</name>
<reference evidence="1" key="1">
    <citation type="journal article" date="2023" name="Mol. Biol. Evol.">
        <title>Third-Generation Sequencing Reveals the Adaptive Role of the Epigenome in Three Deep-Sea Polychaetes.</title>
        <authorList>
            <person name="Perez M."/>
            <person name="Aroh O."/>
            <person name="Sun Y."/>
            <person name="Lan Y."/>
            <person name="Juniper S.K."/>
            <person name="Young C.R."/>
            <person name="Angers B."/>
            <person name="Qian P.Y."/>
        </authorList>
    </citation>
    <scope>NUCLEOTIDE SEQUENCE</scope>
    <source>
        <strain evidence="1">P08H-3</strain>
    </source>
</reference>
<proteinExistence type="predicted"/>
<accession>A0AAD9MQS5</accession>